<keyword evidence="1" id="KW-0472">Membrane</keyword>
<dbReference type="Pfam" id="PF14373">
    <property type="entry name" value="Imm_superinfect"/>
    <property type="match status" value="1"/>
</dbReference>
<dbReference type="AlphaFoldDB" id="A0A9Q8TZI9"/>
<evidence type="ECO:0000313" key="2">
    <source>
        <dbReference type="EMBL" id="URQ63147.1"/>
    </source>
</evidence>
<sequence>MEIIFIVLIFLALYFLPFSIANFRHHRDTLAIFLCNLFLGWTFLGWVGCLIWAVINFEERKTITETRPRKNSSIAEEIEKLHKLKLTGVLSAEEYEVQKNNLLKN</sequence>
<protein>
    <submittedName>
        <fullName evidence="2">Superinfection immunity protein</fullName>
    </submittedName>
</protein>
<dbReference type="InterPro" id="IPR016410">
    <property type="entry name" value="Phage_imm"/>
</dbReference>
<reference evidence="2" key="1">
    <citation type="submission" date="2022-05" db="EMBL/GenBank/DDBJ databases">
        <title>Single-amplified genomics reveal most streamlined microbe among free-living bacteria.</title>
        <authorList>
            <person name="Roda-Garcia J."/>
            <person name="Haro-Moreno J.M."/>
            <person name="Rodriguez-Valera F."/>
            <person name="Almagro-Moreno S."/>
            <person name="Lopez-Perez M."/>
        </authorList>
    </citation>
    <scope>NUCLEOTIDE SEQUENCE</scope>
    <source>
        <strain evidence="2">TMED112-D2-2</strain>
    </source>
</reference>
<keyword evidence="1" id="KW-0812">Transmembrane</keyword>
<evidence type="ECO:0000313" key="3">
    <source>
        <dbReference type="Proteomes" id="UP001056381"/>
    </source>
</evidence>
<dbReference type="Proteomes" id="UP001056381">
    <property type="component" value="Chromosome"/>
</dbReference>
<proteinExistence type="predicted"/>
<keyword evidence="1" id="KW-1133">Transmembrane helix</keyword>
<evidence type="ECO:0000256" key="1">
    <source>
        <dbReference type="SAM" id="Phobius"/>
    </source>
</evidence>
<accession>A0A9Q8TZI9</accession>
<name>A0A9Q8TZI9_9GAMM</name>
<feature type="transmembrane region" description="Helical" evidence="1">
    <location>
        <begin position="31"/>
        <end position="55"/>
    </location>
</feature>
<gene>
    <name evidence="2" type="ORF">M9B40_05330</name>
</gene>
<dbReference type="EMBL" id="CP097966">
    <property type="protein sequence ID" value="URQ63147.1"/>
    <property type="molecule type" value="Genomic_DNA"/>
</dbReference>
<keyword evidence="3" id="KW-1185">Reference proteome</keyword>
<organism evidence="2 3">
    <name type="scientific">SAR86 cluster bacterium</name>
    <dbReference type="NCBI Taxonomy" id="2030880"/>
    <lineage>
        <taxon>Bacteria</taxon>
        <taxon>Pseudomonadati</taxon>
        <taxon>Pseudomonadota</taxon>
        <taxon>Gammaproteobacteria</taxon>
        <taxon>SAR86 cluster</taxon>
    </lineage>
</organism>